<sequence length="495" mass="53870">MKTTNLKRFVNLKPAATTLLSLLILSGCGSHTMTPGTVAKQWSENTSQLGIMPIYPLREGFYPGDIVLLAAYSPKSEVSQQSVPVEFYNIHPIYYDHLDYCKVFGNSNPKPDLPLTKGYPLDGEKTDPWAPPKIMYSHFKCDVSSSTDFLLSESTAFPSFSFASLSQSALGANIVNSGFGARWGGGKNAQNHITYSVPSAEVLSVKTKHLISLFEEYWDNHYKTEYGNIKALAETQALPDKDSQSITPIMAVISEVHYARSINVSISASKAFSTQLSGATMAMIDLSKKKSELERRIQSLSSSTSPPEQVDQKSSEQKTKIDELKHELQEITTNIETLGKAVAPSAPGVTGHVTRSSSSGITLTQVFSKPLAIGYRAVLFEFIGLTDEPADTTEPNEENDIGDSNTGDSDNRTTSRGLNIPGAELITRPDHTSIGKDRNNPLANNQVSSEQTELQQDGQFQATQSQNSPSVKTTPGLRLGRNQTPSPAGVEPDDR</sequence>
<dbReference type="AlphaFoldDB" id="A0A1H1Q4Y3"/>
<feature type="signal peptide" evidence="2">
    <location>
        <begin position="1"/>
        <end position="32"/>
    </location>
</feature>
<organism evidence="3 4">
    <name type="scientific">Halopseudomonas litoralis</name>
    <dbReference type="NCBI Taxonomy" id="797277"/>
    <lineage>
        <taxon>Bacteria</taxon>
        <taxon>Pseudomonadati</taxon>
        <taxon>Pseudomonadota</taxon>
        <taxon>Gammaproteobacteria</taxon>
        <taxon>Pseudomonadales</taxon>
        <taxon>Pseudomonadaceae</taxon>
        <taxon>Halopseudomonas</taxon>
    </lineage>
</organism>
<keyword evidence="2" id="KW-0732">Signal</keyword>
<evidence type="ECO:0000313" key="4">
    <source>
        <dbReference type="Proteomes" id="UP000243426"/>
    </source>
</evidence>
<dbReference type="PROSITE" id="PS51257">
    <property type="entry name" value="PROKAR_LIPOPROTEIN"/>
    <property type="match status" value="1"/>
</dbReference>
<reference evidence="4" key="1">
    <citation type="submission" date="2016-10" db="EMBL/GenBank/DDBJ databases">
        <authorList>
            <person name="Varghese N."/>
            <person name="Submissions S."/>
        </authorList>
    </citation>
    <scope>NUCLEOTIDE SEQUENCE [LARGE SCALE GENOMIC DNA]</scope>
    <source>
        <strain evidence="4">2SM5</strain>
    </source>
</reference>
<feature type="compositionally biased region" description="Polar residues" evidence="1">
    <location>
        <begin position="441"/>
        <end position="473"/>
    </location>
</feature>
<keyword evidence="4" id="KW-1185">Reference proteome</keyword>
<dbReference type="EMBL" id="LT629748">
    <property type="protein sequence ID" value="SDS18317.1"/>
    <property type="molecule type" value="Genomic_DNA"/>
</dbReference>
<accession>A0A1H1Q4Y3</accession>
<feature type="compositionally biased region" description="Basic and acidic residues" evidence="1">
    <location>
        <begin position="310"/>
        <end position="319"/>
    </location>
</feature>
<feature type="compositionally biased region" description="Polar residues" evidence="1">
    <location>
        <begin position="402"/>
        <end position="417"/>
    </location>
</feature>
<name>A0A1H1Q4Y3_9GAMM</name>
<evidence type="ECO:0000256" key="1">
    <source>
        <dbReference type="SAM" id="MobiDB-lite"/>
    </source>
</evidence>
<feature type="chain" id="PRO_5009257294" description="Lipoprotein" evidence="2">
    <location>
        <begin position="33"/>
        <end position="495"/>
    </location>
</feature>
<feature type="region of interest" description="Disordered" evidence="1">
    <location>
        <begin position="295"/>
        <end position="319"/>
    </location>
</feature>
<gene>
    <name evidence="3" type="ORF">SAMN05216198_1380</name>
</gene>
<protein>
    <recommendedName>
        <fullName evidence="5">Lipoprotein</fullName>
    </recommendedName>
</protein>
<feature type="region of interest" description="Disordered" evidence="1">
    <location>
        <begin position="388"/>
        <end position="495"/>
    </location>
</feature>
<evidence type="ECO:0008006" key="5">
    <source>
        <dbReference type="Google" id="ProtNLM"/>
    </source>
</evidence>
<feature type="compositionally biased region" description="Polar residues" evidence="1">
    <location>
        <begin position="298"/>
        <end position="307"/>
    </location>
</feature>
<feature type="compositionally biased region" description="Acidic residues" evidence="1">
    <location>
        <begin position="388"/>
        <end position="401"/>
    </location>
</feature>
<dbReference type="Proteomes" id="UP000243426">
    <property type="component" value="Chromosome I"/>
</dbReference>
<dbReference type="RefSeq" id="WP_172828674.1">
    <property type="nucleotide sequence ID" value="NZ_LT629748.1"/>
</dbReference>
<proteinExistence type="predicted"/>
<feature type="compositionally biased region" description="Basic and acidic residues" evidence="1">
    <location>
        <begin position="427"/>
        <end position="439"/>
    </location>
</feature>
<evidence type="ECO:0000256" key="2">
    <source>
        <dbReference type="SAM" id="SignalP"/>
    </source>
</evidence>
<evidence type="ECO:0000313" key="3">
    <source>
        <dbReference type="EMBL" id="SDS18317.1"/>
    </source>
</evidence>